<reference evidence="7 8" key="1">
    <citation type="journal article" date="2018" name="Front. Plant Sci.">
        <title>Red Clover (Trifolium pratense) and Zigzag Clover (T. medium) - A Picture of Genomic Similarities and Differences.</title>
        <authorList>
            <person name="Dluhosova J."/>
            <person name="Istvanek J."/>
            <person name="Nedelnik J."/>
            <person name="Repkova J."/>
        </authorList>
    </citation>
    <scope>NUCLEOTIDE SEQUENCE [LARGE SCALE GENOMIC DNA]</scope>
    <source>
        <strain evidence="8">cv. 10/8</strain>
        <tissue evidence="7">Leaf</tissue>
    </source>
</reference>
<dbReference type="PROSITE" id="PS50815">
    <property type="entry name" value="HORMA"/>
    <property type="match status" value="1"/>
</dbReference>
<dbReference type="Pfam" id="PF02301">
    <property type="entry name" value="HORMA"/>
    <property type="match status" value="1"/>
</dbReference>
<dbReference type="EMBL" id="LXQA010582813">
    <property type="protein sequence ID" value="MCI60507.1"/>
    <property type="molecule type" value="Genomic_DNA"/>
</dbReference>
<feature type="domain" description="HORMA" evidence="6">
    <location>
        <begin position="1"/>
        <end position="32"/>
    </location>
</feature>
<evidence type="ECO:0000256" key="5">
    <source>
        <dbReference type="ARBA" id="ARBA00023254"/>
    </source>
</evidence>
<evidence type="ECO:0000313" key="7">
    <source>
        <dbReference type="EMBL" id="MCI60507.1"/>
    </source>
</evidence>
<evidence type="ECO:0000313" key="8">
    <source>
        <dbReference type="Proteomes" id="UP000265520"/>
    </source>
</evidence>
<dbReference type="PANTHER" id="PTHR48225">
    <property type="entry name" value="HORMA DOMAIN-CONTAINING PROTEIN 1"/>
    <property type="match status" value="1"/>
</dbReference>
<dbReference type="InterPro" id="IPR036570">
    <property type="entry name" value="HORMA_dom_sf"/>
</dbReference>
<dbReference type="Gene3D" id="3.30.900.10">
    <property type="entry name" value="HORMA domain"/>
    <property type="match status" value="1"/>
</dbReference>
<dbReference type="Proteomes" id="UP000265520">
    <property type="component" value="Unassembled WGS sequence"/>
</dbReference>
<dbReference type="InterPro" id="IPR051294">
    <property type="entry name" value="HORMA_MeioticProgression"/>
</dbReference>
<dbReference type="InterPro" id="IPR003511">
    <property type="entry name" value="HORMA_dom"/>
</dbReference>
<evidence type="ECO:0000256" key="4">
    <source>
        <dbReference type="ARBA" id="ARBA00023242"/>
    </source>
</evidence>
<dbReference type="PANTHER" id="PTHR48225:SF7">
    <property type="entry name" value="MEIOSIS-SPECIFIC PROTEIN HOP1"/>
    <property type="match status" value="1"/>
</dbReference>
<name>A0A392TJA6_9FABA</name>
<keyword evidence="3" id="KW-0158">Chromosome</keyword>
<keyword evidence="5" id="KW-0469">Meiosis</keyword>
<comment type="subcellular location">
    <subcellularLocation>
        <location evidence="2">Chromosome</location>
    </subcellularLocation>
    <subcellularLocation>
        <location evidence="1">Nucleus</location>
    </subcellularLocation>
</comment>
<evidence type="ECO:0000256" key="3">
    <source>
        <dbReference type="ARBA" id="ARBA00022454"/>
    </source>
</evidence>
<organism evidence="7 8">
    <name type="scientific">Trifolium medium</name>
    <dbReference type="NCBI Taxonomy" id="97028"/>
    <lineage>
        <taxon>Eukaryota</taxon>
        <taxon>Viridiplantae</taxon>
        <taxon>Streptophyta</taxon>
        <taxon>Embryophyta</taxon>
        <taxon>Tracheophyta</taxon>
        <taxon>Spermatophyta</taxon>
        <taxon>Magnoliopsida</taxon>
        <taxon>eudicotyledons</taxon>
        <taxon>Gunneridae</taxon>
        <taxon>Pentapetalae</taxon>
        <taxon>rosids</taxon>
        <taxon>fabids</taxon>
        <taxon>Fabales</taxon>
        <taxon>Fabaceae</taxon>
        <taxon>Papilionoideae</taxon>
        <taxon>50 kb inversion clade</taxon>
        <taxon>NPAAA clade</taxon>
        <taxon>Hologalegina</taxon>
        <taxon>IRL clade</taxon>
        <taxon>Trifolieae</taxon>
        <taxon>Trifolium</taxon>
    </lineage>
</organism>
<evidence type="ECO:0000256" key="2">
    <source>
        <dbReference type="ARBA" id="ARBA00004286"/>
    </source>
</evidence>
<keyword evidence="4" id="KW-0539">Nucleus</keyword>
<dbReference type="GO" id="GO:0051321">
    <property type="term" value="P:meiotic cell cycle"/>
    <property type="evidence" value="ECO:0007669"/>
    <property type="project" value="UniProtKB-KW"/>
</dbReference>
<feature type="non-terminal residue" evidence="7">
    <location>
        <position position="32"/>
    </location>
</feature>
<protein>
    <submittedName>
        <fullName evidence="7">HORMA domain-containing protein</fullName>
    </submittedName>
</protein>
<evidence type="ECO:0000256" key="1">
    <source>
        <dbReference type="ARBA" id="ARBA00004123"/>
    </source>
</evidence>
<dbReference type="GO" id="GO:0005634">
    <property type="term" value="C:nucleus"/>
    <property type="evidence" value="ECO:0007669"/>
    <property type="project" value="UniProtKB-SubCell"/>
</dbReference>
<keyword evidence="8" id="KW-1185">Reference proteome</keyword>
<sequence length="32" mass="3945">MIRTLVQLMRTLEKMPEERTILMKLLYYDDVT</sequence>
<comment type="caution">
    <text evidence="7">The sequence shown here is derived from an EMBL/GenBank/DDBJ whole genome shotgun (WGS) entry which is preliminary data.</text>
</comment>
<accession>A0A392TJA6</accession>
<proteinExistence type="predicted"/>
<dbReference type="AlphaFoldDB" id="A0A392TJA6"/>
<dbReference type="GO" id="GO:0005694">
    <property type="term" value="C:chromosome"/>
    <property type="evidence" value="ECO:0007669"/>
    <property type="project" value="UniProtKB-SubCell"/>
</dbReference>
<evidence type="ECO:0000259" key="6">
    <source>
        <dbReference type="PROSITE" id="PS50815"/>
    </source>
</evidence>